<name>A0A7K1UCM3_9BACT</name>
<protein>
    <submittedName>
        <fullName evidence="1">Uncharacterized protein</fullName>
    </submittedName>
</protein>
<keyword evidence="2" id="KW-1185">Reference proteome</keyword>
<gene>
    <name evidence="1" type="ORF">GO493_28015</name>
</gene>
<dbReference type="EMBL" id="WRXN01000019">
    <property type="protein sequence ID" value="MVT12137.1"/>
    <property type="molecule type" value="Genomic_DNA"/>
</dbReference>
<proteinExistence type="predicted"/>
<comment type="caution">
    <text evidence="1">The sequence shown here is derived from an EMBL/GenBank/DDBJ whole genome shotgun (WGS) entry which is preliminary data.</text>
</comment>
<organism evidence="1 2">
    <name type="scientific">Chitinophaga tropicalis</name>
    <dbReference type="NCBI Taxonomy" id="2683588"/>
    <lineage>
        <taxon>Bacteria</taxon>
        <taxon>Pseudomonadati</taxon>
        <taxon>Bacteroidota</taxon>
        <taxon>Chitinophagia</taxon>
        <taxon>Chitinophagales</taxon>
        <taxon>Chitinophagaceae</taxon>
        <taxon>Chitinophaga</taxon>
    </lineage>
</organism>
<evidence type="ECO:0000313" key="1">
    <source>
        <dbReference type="EMBL" id="MVT12137.1"/>
    </source>
</evidence>
<sequence length="241" mass="27091">MNNPIINTPDQHGFILNGTEALYICHLPMFNMPNHMYQVTLEITIPPDAKAQYLADREENPGNFYVLGNLLTDLFTIPDVMLGKVKNFQADIFRGMPADPNTDKPLIHNVQTTIARVVYARHFDYSIPYPDDMTYIIFGNAKEAFIDHYLTMEEDFLNIMALSEVPDWLPADQLAISANVGFTGMSSTPMPSNPPLSAGTYQVTFQGQEEVYELQVGDNIFFDTEIVNMPAEATAMKGFYA</sequence>
<dbReference type="RefSeq" id="WP_157309553.1">
    <property type="nucleotide sequence ID" value="NZ_WRXN01000019.1"/>
</dbReference>
<accession>A0A7K1UCM3</accession>
<dbReference type="Proteomes" id="UP000461730">
    <property type="component" value="Unassembled WGS sequence"/>
</dbReference>
<reference evidence="1 2" key="1">
    <citation type="submission" date="2019-12" db="EMBL/GenBank/DDBJ databases">
        <title>Chitinophaga sp. strain ysch24 (GDMCC 1.1355), whole genome shotgun sequence.</title>
        <authorList>
            <person name="Zhang X."/>
        </authorList>
    </citation>
    <scope>NUCLEOTIDE SEQUENCE [LARGE SCALE GENOMIC DNA]</scope>
    <source>
        <strain evidence="2">ysch24</strain>
    </source>
</reference>
<evidence type="ECO:0000313" key="2">
    <source>
        <dbReference type="Proteomes" id="UP000461730"/>
    </source>
</evidence>
<dbReference type="AlphaFoldDB" id="A0A7K1UCM3"/>